<dbReference type="AlphaFoldDB" id="A0AA36E455"/>
<organism evidence="1 2">
    <name type="scientific">Lactuca saligna</name>
    <name type="common">Willowleaf lettuce</name>
    <dbReference type="NCBI Taxonomy" id="75948"/>
    <lineage>
        <taxon>Eukaryota</taxon>
        <taxon>Viridiplantae</taxon>
        <taxon>Streptophyta</taxon>
        <taxon>Embryophyta</taxon>
        <taxon>Tracheophyta</taxon>
        <taxon>Spermatophyta</taxon>
        <taxon>Magnoliopsida</taxon>
        <taxon>eudicotyledons</taxon>
        <taxon>Gunneridae</taxon>
        <taxon>Pentapetalae</taxon>
        <taxon>asterids</taxon>
        <taxon>campanulids</taxon>
        <taxon>Asterales</taxon>
        <taxon>Asteraceae</taxon>
        <taxon>Cichorioideae</taxon>
        <taxon>Cichorieae</taxon>
        <taxon>Lactucinae</taxon>
        <taxon>Lactuca</taxon>
    </lineage>
</organism>
<keyword evidence="2" id="KW-1185">Reference proteome</keyword>
<evidence type="ECO:0008006" key="3">
    <source>
        <dbReference type="Google" id="ProtNLM"/>
    </source>
</evidence>
<dbReference type="EMBL" id="OX465080">
    <property type="protein sequence ID" value="CAI9281065.1"/>
    <property type="molecule type" value="Genomic_DNA"/>
</dbReference>
<accession>A0AA36E455</accession>
<protein>
    <recommendedName>
        <fullName evidence="3">DUF223 domain-containing protein</fullName>
    </recommendedName>
</protein>
<evidence type="ECO:0000313" key="1">
    <source>
        <dbReference type="EMBL" id="CAI9281065.1"/>
    </source>
</evidence>
<name>A0AA36E455_LACSI</name>
<gene>
    <name evidence="1" type="ORF">LSALG_LOCUS20781</name>
</gene>
<dbReference type="Gene3D" id="2.40.50.140">
    <property type="entry name" value="Nucleic acid-binding proteins"/>
    <property type="match status" value="1"/>
</dbReference>
<reference evidence="1" key="1">
    <citation type="submission" date="2023-04" db="EMBL/GenBank/DDBJ databases">
        <authorList>
            <person name="Vijverberg K."/>
            <person name="Xiong W."/>
            <person name="Schranz E."/>
        </authorList>
    </citation>
    <scope>NUCLEOTIDE SEQUENCE</scope>
</reference>
<evidence type="ECO:0000313" key="2">
    <source>
        <dbReference type="Proteomes" id="UP001177003"/>
    </source>
</evidence>
<dbReference type="Proteomes" id="UP001177003">
    <property type="component" value="Chromosome 4"/>
</dbReference>
<sequence length="223" mass="25788">MNAFQALLEKGAVRQITNFGMARNEGDYMLVAHKHKINFYKTTTIRVSIPFLDRIDPFNFLSFYDLIAINVDTFVAFEDYYLCFPIKNIDDIPDYNEVTKNGDDNDGEPFNCNGCGGVSDVFRKVRVVIRVQDETGSASFVLVDRHVKDFIHRNNHWLMEKKSKISKFNLENIYHAYTVHKMTDDDLVVGAVFKHSRAYEENNIQSDGTRINTSIKVTNRQVR</sequence>
<proteinExistence type="predicted"/>
<dbReference type="InterPro" id="IPR012340">
    <property type="entry name" value="NA-bd_OB-fold"/>
</dbReference>